<feature type="domain" description="SET" evidence="7">
    <location>
        <begin position="182"/>
        <end position="466"/>
    </location>
</feature>
<dbReference type="Gene3D" id="6.10.140.2220">
    <property type="match status" value="1"/>
</dbReference>
<dbReference type="GO" id="GO:0005737">
    <property type="term" value="C:cytoplasm"/>
    <property type="evidence" value="ECO:0007669"/>
    <property type="project" value="TreeGrafter"/>
</dbReference>
<protein>
    <submittedName>
        <fullName evidence="8">SET and MYND domain-containing protein 4</fullName>
    </submittedName>
</protein>
<dbReference type="OrthoDB" id="7742129at2759"/>
<gene>
    <name evidence="8" type="primary">smyd4_1</name>
    <name evidence="8" type="ORF">Bhyg_13704</name>
</gene>
<proteinExistence type="predicted"/>
<dbReference type="Proteomes" id="UP001151699">
    <property type="component" value="Chromosome C"/>
</dbReference>
<evidence type="ECO:0000256" key="1">
    <source>
        <dbReference type="ARBA" id="ARBA00022603"/>
    </source>
</evidence>
<dbReference type="InterPro" id="IPR001214">
    <property type="entry name" value="SET_dom"/>
</dbReference>
<dbReference type="SUPFAM" id="SSF144232">
    <property type="entry name" value="HIT/MYND zinc finger-like"/>
    <property type="match status" value="1"/>
</dbReference>
<dbReference type="Pfam" id="PF00856">
    <property type="entry name" value="SET"/>
    <property type="match status" value="1"/>
</dbReference>
<dbReference type="GO" id="GO:0042826">
    <property type="term" value="F:histone deacetylase binding"/>
    <property type="evidence" value="ECO:0007669"/>
    <property type="project" value="TreeGrafter"/>
</dbReference>
<comment type="caution">
    <text evidence="8">The sequence shown here is derived from an EMBL/GenBank/DDBJ whole genome shotgun (WGS) entry which is preliminary data.</text>
</comment>
<dbReference type="GO" id="GO:0005634">
    <property type="term" value="C:nucleus"/>
    <property type="evidence" value="ECO:0007669"/>
    <property type="project" value="TreeGrafter"/>
</dbReference>
<dbReference type="Gene3D" id="2.170.270.10">
    <property type="entry name" value="SET domain"/>
    <property type="match status" value="1"/>
</dbReference>
<keyword evidence="9" id="KW-1185">Reference proteome</keyword>
<evidence type="ECO:0000256" key="2">
    <source>
        <dbReference type="ARBA" id="ARBA00022679"/>
    </source>
</evidence>
<evidence type="ECO:0000313" key="9">
    <source>
        <dbReference type="Proteomes" id="UP001151699"/>
    </source>
</evidence>
<dbReference type="PANTHER" id="PTHR46165">
    <property type="entry name" value="SET AND MYND DOMAIN-CONTAINING PROTEIN 4"/>
    <property type="match status" value="1"/>
</dbReference>
<evidence type="ECO:0000259" key="7">
    <source>
        <dbReference type="PROSITE" id="PS50280"/>
    </source>
</evidence>
<dbReference type="PROSITE" id="PS50280">
    <property type="entry name" value="SET"/>
    <property type="match status" value="1"/>
</dbReference>
<dbReference type="InterPro" id="IPR011990">
    <property type="entry name" value="TPR-like_helical_dom_sf"/>
</dbReference>
<dbReference type="GO" id="GO:0008276">
    <property type="term" value="F:protein methyltransferase activity"/>
    <property type="evidence" value="ECO:0007669"/>
    <property type="project" value="UniProtKB-ARBA"/>
</dbReference>
<evidence type="ECO:0000313" key="8">
    <source>
        <dbReference type="EMBL" id="KAJ6635121.1"/>
    </source>
</evidence>
<organism evidence="8 9">
    <name type="scientific">Pseudolycoriella hygida</name>
    <dbReference type="NCBI Taxonomy" id="35572"/>
    <lineage>
        <taxon>Eukaryota</taxon>
        <taxon>Metazoa</taxon>
        <taxon>Ecdysozoa</taxon>
        <taxon>Arthropoda</taxon>
        <taxon>Hexapoda</taxon>
        <taxon>Insecta</taxon>
        <taxon>Pterygota</taxon>
        <taxon>Neoptera</taxon>
        <taxon>Endopterygota</taxon>
        <taxon>Diptera</taxon>
        <taxon>Nematocera</taxon>
        <taxon>Sciaroidea</taxon>
        <taxon>Sciaridae</taxon>
        <taxon>Pseudolycoriella</taxon>
    </lineage>
</organism>
<keyword evidence="1" id="KW-0489">Methyltransferase</keyword>
<dbReference type="GO" id="GO:0008757">
    <property type="term" value="F:S-adenosylmethionine-dependent methyltransferase activity"/>
    <property type="evidence" value="ECO:0007669"/>
    <property type="project" value="UniProtKB-ARBA"/>
</dbReference>
<reference evidence="8" key="1">
    <citation type="submission" date="2022-07" db="EMBL/GenBank/DDBJ databases">
        <authorList>
            <person name="Trinca V."/>
            <person name="Uliana J.V.C."/>
            <person name="Torres T.T."/>
            <person name="Ward R.J."/>
            <person name="Monesi N."/>
        </authorList>
    </citation>
    <scope>NUCLEOTIDE SEQUENCE</scope>
    <source>
        <strain evidence="8">HSMRA1968</strain>
        <tissue evidence="8">Whole embryos</tissue>
    </source>
</reference>
<evidence type="ECO:0000256" key="4">
    <source>
        <dbReference type="ARBA" id="ARBA00022723"/>
    </source>
</evidence>
<dbReference type="Gene3D" id="1.25.40.10">
    <property type="entry name" value="Tetratricopeptide repeat domain"/>
    <property type="match status" value="1"/>
</dbReference>
<keyword evidence="4" id="KW-0479">Metal-binding</keyword>
<keyword evidence="2" id="KW-0808">Transferase</keyword>
<dbReference type="PROSITE" id="PS01360">
    <property type="entry name" value="ZF_MYND_1"/>
    <property type="match status" value="1"/>
</dbReference>
<accession>A0A9Q0MNQ7</accession>
<sequence length="586" mass="68386">MISNKIHPLWKRTRKGLVNLSDVEFPGKDLDAIRRSVNDLTVDVPQKDNLKSVKCRVEGNEFLEQKKYRSAMAKYNQSLCYSKYSSDLAALTFIRRAECFYKLNLPTLAVNDLCTILNWMIPTHLALKVRTLIDECLDLEMNTAKYSQHLINTIPVSLPDKEYTPYLSEEDDKDVMYEGIPHSVKLNRNMDWGAKLVATRDINANEVIMHEKPFSFVGRDYNDTKYRRCAQCFATFMNFIPCKSCVFAMFCNDICEKNSGKGAHAYECKMKRFQKPVCTYTEKQFQLVMATVYHMQESFRTFSKMKRFVSDVVFRTPEHEAIYTSSPQILRTLQLLKININTDLFSEHELGELLKLTFKSYYALRKIDELHQKFSNRHQRIFLKHLVLHVVHLTQQAAIDINDLNVEVESFREVSLQEYGLGMYPIASSMNHSCLPNVFCYSVGNYLITISIRPIRQGEQICRSYINGSTILRQKEYPKSKRFYRTLDSTYKIEYCACRLCGVDACPDPPYVINSAIDQTIQNVFHNTMEGFFNRPSRERKDLVNAAFSCMEQVCYPTWETLRLEMFIHYYLMLTTKHVTPENPDF</sequence>
<name>A0A9Q0MNQ7_9DIPT</name>
<dbReference type="InterPro" id="IPR052097">
    <property type="entry name" value="SET-MYND_domain_protein"/>
</dbReference>
<evidence type="ECO:0000256" key="5">
    <source>
        <dbReference type="ARBA" id="ARBA00022771"/>
    </source>
</evidence>
<dbReference type="GO" id="GO:0008270">
    <property type="term" value="F:zinc ion binding"/>
    <property type="evidence" value="ECO:0007669"/>
    <property type="project" value="UniProtKB-KW"/>
</dbReference>
<dbReference type="InterPro" id="IPR046341">
    <property type="entry name" value="SET_dom_sf"/>
</dbReference>
<dbReference type="PANTHER" id="PTHR46165:SF2">
    <property type="entry name" value="SET AND MYND DOMAIN-CONTAINING PROTEIN 4"/>
    <property type="match status" value="1"/>
</dbReference>
<dbReference type="SUPFAM" id="SSF82199">
    <property type="entry name" value="SET domain"/>
    <property type="match status" value="1"/>
</dbReference>
<dbReference type="AlphaFoldDB" id="A0A9Q0MNQ7"/>
<keyword evidence="6" id="KW-0862">Zinc</keyword>
<keyword evidence="5" id="KW-0863">Zinc-finger</keyword>
<dbReference type="Gene3D" id="1.10.220.160">
    <property type="match status" value="1"/>
</dbReference>
<dbReference type="GO" id="GO:0032259">
    <property type="term" value="P:methylation"/>
    <property type="evidence" value="ECO:0007669"/>
    <property type="project" value="UniProtKB-KW"/>
</dbReference>
<dbReference type="InterPro" id="IPR002893">
    <property type="entry name" value="Znf_MYND"/>
</dbReference>
<keyword evidence="3" id="KW-0949">S-adenosyl-L-methionine</keyword>
<dbReference type="EMBL" id="WJQU01000004">
    <property type="protein sequence ID" value="KAJ6635121.1"/>
    <property type="molecule type" value="Genomic_DNA"/>
</dbReference>
<dbReference type="GO" id="GO:0008170">
    <property type="term" value="F:N-methyltransferase activity"/>
    <property type="evidence" value="ECO:0007669"/>
    <property type="project" value="UniProtKB-ARBA"/>
</dbReference>
<evidence type="ECO:0000256" key="3">
    <source>
        <dbReference type="ARBA" id="ARBA00022691"/>
    </source>
</evidence>
<dbReference type="CDD" id="cd20071">
    <property type="entry name" value="SET_SMYD"/>
    <property type="match status" value="1"/>
</dbReference>
<evidence type="ECO:0000256" key="6">
    <source>
        <dbReference type="ARBA" id="ARBA00022833"/>
    </source>
</evidence>